<name>A0A2M7TZC9_9BACT</name>
<accession>A0A2M7TZC9</accession>
<evidence type="ECO:0000313" key="2">
    <source>
        <dbReference type="Proteomes" id="UP000228503"/>
    </source>
</evidence>
<dbReference type="EMBL" id="PFOB01000029">
    <property type="protein sequence ID" value="PIZ63180.1"/>
    <property type="molecule type" value="Genomic_DNA"/>
</dbReference>
<organism evidence="1 2">
    <name type="scientific">Candidatus Roizmanbacteria bacterium CG_4_10_14_0_2_um_filter_39_13</name>
    <dbReference type="NCBI Taxonomy" id="1974825"/>
    <lineage>
        <taxon>Bacteria</taxon>
        <taxon>Candidatus Roizmaniibacteriota</taxon>
    </lineage>
</organism>
<protein>
    <submittedName>
        <fullName evidence="1">Uncharacterized protein</fullName>
    </submittedName>
</protein>
<reference evidence="2" key="1">
    <citation type="submission" date="2017-09" db="EMBL/GenBank/DDBJ databases">
        <title>Depth-based differentiation of microbial function through sediment-hosted aquifers and enrichment of novel symbionts in the deep terrestrial subsurface.</title>
        <authorList>
            <person name="Probst A.J."/>
            <person name="Ladd B."/>
            <person name="Jarett J.K."/>
            <person name="Geller-Mcgrath D.E."/>
            <person name="Sieber C.M.K."/>
            <person name="Emerson J.B."/>
            <person name="Anantharaman K."/>
            <person name="Thomas B.C."/>
            <person name="Malmstrom R."/>
            <person name="Stieglmeier M."/>
            <person name="Klingl A."/>
            <person name="Woyke T."/>
            <person name="Ryan C.M."/>
            <person name="Banfield J.F."/>
        </authorList>
    </citation>
    <scope>NUCLEOTIDE SEQUENCE [LARGE SCALE GENOMIC DNA]</scope>
</reference>
<evidence type="ECO:0000313" key="1">
    <source>
        <dbReference type="EMBL" id="PIZ63180.1"/>
    </source>
</evidence>
<gene>
    <name evidence="1" type="ORF">COY16_02610</name>
</gene>
<sequence>MLSPRTIVIPVKTGIQTGSPIESGMTEDTRCSASRSIIKRERIESEEVDVEWVQKNCEMNKPEFIN</sequence>
<proteinExistence type="predicted"/>
<dbReference type="AlphaFoldDB" id="A0A2M7TZC9"/>
<dbReference type="Proteomes" id="UP000228503">
    <property type="component" value="Unassembled WGS sequence"/>
</dbReference>
<comment type="caution">
    <text evidence="1">The sequence shown here is derived from an EMBL/GenBank/DDBJ whole genome shotgun (WGS) entry which is preliminary data.</text>
</comment>